<keyword evidence="1" id="KW-1133">Transmembrane helix</keyword>
<feature type="transmembrane region" description="Helical" evidence="1">
    <location>
        <begin position="6"/>
        <end position="24"/>
    </location>
</feature>
<comment type="caution">
    <text evidence="2">The sequence shown here is derived from an EMBL/GenBank/DDBJ whole genome shotgun (WGS) entry which is preliminary data.</text>
</comment>
<sequence>MDIIMEIVIGFIFIVYGPVIMEKGQKIHRKVKERTSRFIAKVKGKWKKK</sequence>
<keyword evidence="1" id="KW-0812">Transmembrane</keyword>
<accession>A0ABW4LQ02</accession>
<protein>
    <recommendedName>
        <fullName evidence="4">YrzO family protein</fullName>
    </recommendedName>
</protein>
<evidence type="ECO:0000256" key="1">
    <source>
        <dbReference type="SAM" id="Phobius"/>
    </source>
</evidence>
<dbReference type="RefSeq" id="WP_377927327.1">
    <property type="nucleotide sequence ID" value="NZ_JBHUEM010000005.1"/>
</dbReference>
<gene>
    <name evidence="2" type="ORF">ACFSCX_06335</name>
</gene>
<evidence type="ECO:0000313" key="3">
    <source>
        <dbReference type="Proteomes" id="UP001597214"/>
    </source>
</evidence>
<keyword evidence="1" id="KW-0472">Membrane</keyword>
<organism evidence="2 3">
    <name type="scientific">Bacillus salitolerans</name>
    <dbReference type="NCBI Taxonomy" id="1437434"/>
    <lineage>
        <taxon>Bacteria</taxon>
        <taxon>Bacillati</taxon>
        <taxon>Bacillota</taxon>
        <taxon>Bacilli</taxon>
        <taxon>Bacillales</taxon>
        <taxon>Bacillaceae</taxon>
        <taxon>Bacillus</taxon>
    </lineage>
</organism>
<reference evidence="3" key="1">
    <citation type="journal article" date="2019" name="Int. J. Syst. Evol. Microbiol.">
        <title>The Global Catalogue of Microorganisms (GCM) 10K type strain sequencing project: providing services to taxonomists for standard genome sequencing and annotation.</title>
        <authorList>
            <consortium name="The Broad Institute Genomics Platform"/>
            <consortium name="The Broad Institute Genome Sequencing Center for Infectious Disease"/>
            <person name="Wu L."/>
            <person name="Ma J."/>
        </authorList>
    </citation>
    <scope>NUCLEOTIDE SEQUENCE [LARGE SCALE GENOMIC DNA]</scope>
    <source>
        <strain evidence="3">CCUG 49339</strain>
    </source>
</reference>
<dbReference type="Proteomes" id="UP001597214">
    <property type="component" value="Unassembled WGS sequence"/>
</dbReference>
<proteinExistence type="predicted"/>
<evidence type="ECO:0008006" key="4">
    <source>
        <dbReference type="Google" id="ProtNLM"/>
    </source>
</evidence>
<keyword evidence="3" id="KW-1185">Reference proteome</keyword>
<evidence type="ECO:0000313" key="2">
    <source>
        <dbReference type="EMBL" id="MFD1736180.1"/>
    </source>
</evidence>
<dbReference type="EMBL" id="JBHUEM010000005">
    <property type="protein sequence ID" value="MFD1736180.1"/>
    <property type="molecule type" value="Genomic_DNA"/>
</dbReference>
<name>A0ABW4LQ02_9BACI</name>